<evidence type="ECO:0000256" key="15">
    <source>
        <dbReference type="ARBA" id="ARBA00051722"/>
    </source>
</evidence>
<sequence>MPFGSVLRIETVKPNDNDFFTCVAENGVGDAVRSTGHLKVYRIDREGNEFPQGYPNIIINPELKSVEKEKPTVMQCKADANGHKFEIEWFKNNVPVELGDNRRLTITDTGSLQIAKALESDYGRYECVASNEYGVAYSYAAMLYVRVRRVPPHFTIPPKREEVDPNGGVNLTCVAIGSPMPYVLWRDGANQLGEPVIGKNVLQLKNVTESKNYTCVASSDLGNIEHVGEVIVRAPGTPPRYVIAKALNPRTVEVSWLPPEKPNGVIQGYRVFYTLQPDLPIILWHNQEVQSNTNSTIITNLSPNDTYTICVLAYSAKGEGPVSQLITVITNEGSKCHVTLLWLNDWLILKCSTFSRKHALSDSITDGDVLI</sequence>
<keyword evidence="9" id="KW-1133">Transmembrane helix</keyword>
<dbReference type="SUPFAM" id="SSF49265">
    <property type="entry name" value="Fibronectin type III"/>
    <property type="match status" value="1"/>
</dbReference>
<dbReference type="InterPro" id="IPR003598">
    <property type="entry name" value="Ig_sub2"/>
</dbReference>
<comment type="subcellular location">
    <subcellularLocation>
        <location evidence="1">Membrane</location>
        <topology evidence="1">Single-pass membrane protein</topology>
    </subcellularLocation>
</comment>
<dbReference type="FunFam" id="2.60.40.10:FF:000036">
    <property type="entry name" value="receptor-type tyrosine-protein phosphatase delta isoform X1"/>
    <property type="match status" value="1"/>
</dbReference>
<evidence type="ECO:0000259" key="17">
    <source>
        <dbReference type="PROSITE" id="PS50853"/>
    </source>
</evidence>
<reference evidence="18" key="1">
    <citation type="submission" date="2022-08" db="UniProtKB">
        <authorList>
            <consortium name="EnsemblMetazoa"/>
        </authorList>
    </citation>
    <scope>IDENTIFICATION</scope>
    <source>
        <strain evidence="18">05x7-T-G4-1.051#20</strain>
    </source>
</reference>
<evidence type="ECO:0000256" key="5">
    <source>
        <dbReference type="ARBA" id="ARBA00022729"/>
    </source>
</evidence>
<comment type="catalytic activity">
    <reaction evidence="15">
        <text>O-phospho-L-tyrosyl-[protein] + H2O = L-tyrosyl-[protein] + phosphate</text>
        <dbReference type="Rhea" id="RHEA:10684"/>
        <dbReference type="Rhea" id="RHEA-COMP:10136"/>
        <dbReference type="Rhea" id="RHEA-COMP:20101"/>
        <dbReference type="ChEBI" id="CHEBI:15377"/>
        <dbReference type="ChEBI" id="CHEBI:43474"/>
        <dbReference type="ChEBI" id="CHEBI:46858"/>
        <dbReference type="ChEBI" id="CHEBI:61978"/>
        <dbReference type="EC" id="3.1.3.48"/>
    </reaction>
</comment>
<dbReference type="InterPro" id="IPR036116">
    <property type="entry name" value="FN3_sf"/>
</dbReference>
<dbReference type="EnsemblMetazoa" id="G937.16">
    <property type="protein sequence ID" value="G937.16:cds"/>
    <property type="gene ID" value="G937"/>
</dbReference>
<keyword evidence="10" id="KW-0472">Membrane</keyword>
<keyword evidence="8" id="KW-0904">Protein phosphatase</keyword>
<evidence type="ECO:0000256" key="9">
    <source>
        <dbReference type="ARBA" id="ARBA00022989"/>
    </source>
</evidence>
<dbReference type="PROSITE" id="PS50853">
    <property type="entry name" value="FN3"/>
    <property type="match status" value="1"/>
</dbReference>
<dbReference type="InterPro" id="IPR003599">
    <property type="entry name" value="Ig_sub"/>
</dbReference>
<keyword evidence="4" id="KW-0812">Transmembrane</keyword>
<evidence type="ECO:0000256" key="11">
    <source>
        <dbReference type="ARBA" id="ARBA00023157"/>
    </source>
</evidence>
<accession>A0A8W8P318</accession>
<evidence type="ECO:0000256" key="6">
    <source>
        <dbReference type="ARBA" id="ARBA00022737"/>
    </source>
</evidence>
<keyword evidence="5" id="KW-0732">Signal</keyword>
<dbReference type="EC" id="3.1.3.48" evidence="3"/>
<keyword evidence="11" id="KW-1015">Disulfide bond</keyword>
<protein>
    <recommendedName>
        <fullName evidence="3">protein-tyrosine-phosphatase</fullName>
        <ecNumber evidence="3">3.1.3.48</ecNumber>
    </recommendedName>
</protein>
<evidence type="ECO:0000256" key="3">
    <source>
        <dbReference type="ARBA" id="ARBA00013064"/>
    </source>
</evidence>
<keyword evidence="12" id="KW-0675">Receptor</keyword>
<evidence type="ECO:0000256" key="4">
    <source>
        <dbReference type="ARBA" id="ARBA00022692"/>
    </source>
</evidence>
<feature type="domain" description="Ig-like" evidence="16">
    <location>
        <begin position="55"/>
        <end position="138"/>
    </location>
</feature>
<dbReference type="InterPro" id="IPR007110">
    <property type="entry name" value="Ig-like_dom"/>
</dbReference>
<feature type="domain" description="Ig-like" evidence="16">
    <location>
        <begin position="152"/>
        <end position="225"/>
    </location>
</feature>
<dbReference type="Pfam" id="PF00041">
    <property type="entry name" value="fn3"/>
    <property type="match status" value="1"/>
</dbReference>
<dbReference type="Proteomes" id="UP000005408">
    <property type="component" value="Unassembled WGS sequence"/>
</dbReference>
<dbReference type="GO" id="GO:0004725">
    <property type="term" value="F:protein tyrosine phosphatase activity"/>
    <property type="evidence" value="ECO:0007669"/>
    <property type="project" value="UniProtKB-EC"/>
</dbReference>
<evidence type="ECO:0000256" key="7">
    <source>
        <dbReference type="ARBA" id="ARBA00022801"/>
    </source>
</evidence>
<evidence type="ECO:0000313" key="18">
    <source>
        <dbReference type="EnsemblMetazoa" id="G937.16:cds"/>
    </source>
</evidence>
<dbReference type="PANTHER" id="PTHR44170:SF57">
    <property type="entry name" value="PROTEIN TYROSINE PHOSPHATASE RECEPTOR TYPE S"/>
    <property type="match status" value="1"/>
</dbReference>
<evidence type="ECO:0000313" key="19">
    <source>
        <dbReference type="Proteomes" id="UP000005408"/>
    </source>
</evidence>
<evidence type="ECO:0000256" key="10">
    <source>
        <dbReference type="ARBA" id="ARBA00023136"/>
    </source>
</evidence>
<dbReference type="GO" id="GO:0016020">
    <property type="term" value="C:membrane"/>
    <property type="evidence" value="ECO:0007669"/>
    <property type="project" value="UniProtKB-SubCell"/>
</dbReference>
<dbReference type="PRINTS" id="PR00014">
    <property type="entry name" value="FNTYPEIII"/>
</dbReference>
<dbReference type="CDD" id="cd00063">
    <property type="entry name" value="FN3"/>
    <property type="match status" value="1"/>
</dbReference>
<evidence type="ECO:0000256" key="1">
    <source>
        <dbReference type="ARBA" id="ARBA00004167"/>
    </source>
</evidence>
<organism evidence="18 19">
    <name type="scientific">Magallana gigas</name>
    <name type="common">Pacific oyster</name>
    <name type="synonym">Crassostrea gigas</name>
    <dbReference type="NCBI Taxonomy" id="29159"/>
    <lineage>
        <taxon>Eukaryota</taxon>
        <taxon>Metazoa</taxon>
        <taxon>Spiralia</taxon>
        <taxon>Lophotrochozoa</taxon>
        <taxon>Mollusca</taxon>
        <taxon>Bivalvia</taxon>
        <taxon>Autobranchia</taxon>
        <taxon>Pteriomorphia</taxon>
        <taxon>Ostreida</taxon>
        <taxon>Ostreoidea</taxon>
        <taxon>Ostreidae</taxon>
        <taxon>Magallana</taxon>
    </lineage>
</organism>
<dbReference type="FunFam" id="2.60.40.10:FF:000010">
    <property type="entry name" value="receptor-type tyrosine-protein phosphatase delta isoform X1"/>
    <property type="match status" value="1"/>
</dbReference>
<dbReference type="Gene3D" id="2.60.40.10">
    <property type="entry name" value="Immunoglobulins"/>
    <property type="match status" value="3"/>
</dbReference>
<name>A0A8W8P318_MAGGI</name>
<proteinExistence type="inferred from homology"/>
<keyword evidence="14" id="KW-0393">Immunoglobulin domain</keyword>
<dbReference type="AlphaFoldDB" id="A0A8W8P318"/>
<keyword evidence="19" id="KW-1185">Reference proteome</keyword>
<keyword evidence="13" id="KW-0325">Glycoprotein</keyword>
<dbReference type="SMART" id="SM00060">
    <property type="entry name" value="FN3"/>
    <property type="match status" value="1"/>
</dbReference>
<evidence type="ECO:0000256" key="8">
    <source>
        <dbReference type="ARBA" id="ARBA00022912"/>
    </source>
</evidence>
<dbReference type="InterPro" id="IPR003961">
    <property type="entry name" value="FN3_dom"/>
</dbReference>
<evidence type="ECO:0000256" key="14">
    <source>
        <dbReference type="ARBA" id="ARBA00023319"/>
    </source>
</evidence>
<evidence type="ECO:0000256" key="13">
    <source>
        <dbReference type="ARBA" id="ARBA00023180"/>
    </source>
</evidence>
<dbReference type="PANTHER" id="PTHR44170">
    <property type="entry name" value="PROTEIN SIDEKICK"/>
    <property type="match status" value="1"/>
</dbReference>
<dbReference type="SMART" id="SM00408">
    <property type="entry name" value="IGc2"/>
    <property type="match status" value="2"/>
</dbReference>
<dbReference type="Pfam" id="PF13927">
    <property type="entry name" value="Ig_3"/>
    <property type="match status" value="2"/>
</dbReference>
<evidence type="ECO:0000256" key="2">
    <source>
        <dbReference type="ARBA" id="ARBA00010504"/>
    </source>
</evidence>
<evidence type="ECO:0000259" key="16">
    <source>
        <dbReference type="PROSITE" id="PS50835"/>
    </source>
</evidence>
<dbReference type="SMART" id="SM00409">
    <property type="entry name" value="IG"/>
    <property type="match status" value="2"/>
</dbReference>
<dbReference type="GO" id="GO:0098609">
    <property type="term" value="P:cell-cell adhesion"/>
    <property type="evidence" value="ECO:0007669"/>
    <property type="project" value="TreeGrafter"/>
</dbReference>
<keyword evidence="7" id="KW-0378">Hydrolase</keyword>
<feature type="domain" description="Fibronectin type-III" evidence="17">
    <location>
        <begin position="238"/>
        <end position="333"/>
    </location>
</feature>
<dbReference type="PROSITE" id="PS50835">
    <property type="entry name" value="IG_LIKE"/>
    <property type="match status" value="2"/>
</dbReference>
<comment type="similarity">
    <text evidence="2">Belongs to the protein-tyrosine phosphatase family. Receptor class 2A subfamily.</text>
</comment>
<evidence type="ECO:0000256" key="12">
    <source>
        <dbReference type="ARBA" id="ARBA00023170"/>
    </source>
</evidence>
<keyword evidence="6" id="KW-0677">Repeat</keyword>
<dbReference type="InterPro" id="IPR036179">
    <property type="entry name" value="Ig-like_dom_sf"/>
</dbReference>
<dbReference type="InterPro" id="IPR013783">
    <property type="entry name" value="Ig-like_fold"/>
</dbReference>
<dbReference type="SUPFAM" id="SSF48726">
    <property type="entry name" value="Immunoglobulin"/>
    <property type="match status" value="2"/>
</dbReference>